<evidence type="ECO:0000259" key="9">
    <source>
        <dbReference type="PROSITE" id="PS50222"/>
    </source>
</evidence>
<dbReference type="InterPro" id="IPR011992">
    <property type="entry name" value="EF-hand-dom_pair"/>
</dbReference>
<feature type="compositionally biased region" description="Basic residues" evidence="7">
    <location>
        <begin position="226"/>
        <end position="236"/>
    </location>
</feature>
<dbReference type="PANTHER" id="PTHR10827:SF98">
    <property type="entry name" value="45 KDA CALCIUM-BINDING PROTEIN"/>
    <property type="match status" value="1"/>
</dbReference>
<keyword evidence="8" id="KW-0732">Signal</keyword>
<dbReference type="Pfam" id="PF13202">
    <property type="entry name" value="EF-hand_5"/>
    <property type="match status" value="2"/>
</dbReference>
<dbReference type="RefSeq" id="WP_284360540.1">
    <property type="nucleotide sequence ID" value="NZ_BPFZ01000011.1"/>
</dbReference>
<dbReference type="Pfam" id="PF13499">
    <property type="entry name" value="EF-hand_7"/>
    <property type="match status" value="1"/>
</dbReference>
<dbReference type="PROSITE" id="PS00018">
    <property type="entry name" value="EF_HAND_1"/>
    <property type="match status" value="4"/>
</dbReference>
<comment type="caution">
    <text evidence="10">The sequence shown here is derived from an EMBL/GenBank/DDBJ whole genome shotgun (WGS) entry which is preliminary data.</text>
</comment>
<feature type="chain" id="PRO_5045795063" description="EF-hand domain-containing protein" evidence="8">
    <location>
        <begin position="22"/>
        <end position="244"/>
    </location>
</feature>
<reference evidence="10" key="2">
    <citation type="journal article" date="2023" name="ISME Commun">
        <title>Characterization of a bloom-associated alphaproteobacterial lineage, 'Candidatus Phycosocius': insights into freshwater algal-bacterial interactions.</title>
        <authorList>
            <person name="Tanabe Y."/>
            <person name="Yamaguchi H."/>
            <person name="Yoshida M."/>
            <person name="Kai A."/>
            <person name="Okazaki Y."/>
        </authorList>
    </citation>
    <scope>NUCLEOTIDE SEQUENCE</scope>
    <source>
        <strain evidence="10">BOTRYCO-1</strain>
    </source>
</reference>
<dbReference type="InterPro" id="IPR002048">
    <property type="entry name" value="EF_hand_dom"/>
</dbReference>
<feature type="domain" description="EF-hand" evidence="9">
    <location>
        <begin position="99"/>
        <end position="134"/>
    </location>
</feature>
<evidence type="ECO:0000256" key="4">
    <source>
        <dbReference type="ARBA" id="ARBA00022737"/>
    </source>
</evidence>
<evidence type="ECO:0000256" key="1">
    <source>
        <dbReference type="ARBA" id="ARBA00004613"/>
    </source>
</evidence>
<feature type="signal peptide" evidence="8">
    <location>
        <begin position="1"/>
        <end position="21"/>
    </location>
</feature>
<dbReference type="InterPro" id="IPR018247">
    <property type="entry name" value="EF_Hand_1_Ca_BS"/>
</dbReference>
<feature type="region of interest" description="Disordered" evidence="7">
    <location>
        <begin position="79"/>
        <end position="103"/>
    </location>
</feature>
<feature type="compositionally biased region" description="Basic and acidic residues" evidence="7">
    <location>
        <begin position="184"/>
        <end position="196"/>
    </location>
</feature>
<dbReference type="PROSITE" id="PS50222">
    <property type="entry name" value="EF_HAND_2"/>
    <property type="match status" value="2"/>
</dbReference>
<organism evidence="10 11">
    <name type="scientific">Candidatus Phycosocius spiralis</name>
    <dbReference type="NCBI Taxonomy" id="2815099"/>
    <lineage>
        <taxon>Bacteria</taxon>
        <taxon>Pseudomonadati</taxon>
        <taxon>Pseudomonadota</taxon>
        <taxon>Alphaproteobacteria</taxon>
        <taxon>Caulobacterales</taxon>
        <taxon>Caulobacterales incertae sedis</taxon>
        <taxon>Candidatus Phycosocius</taxon>
    </lineage>
</organism>
<dbReference type="EMBL" id="BPFZ01000011">
    <property type="protein sequence ID" value="GIU67594.1"/>
    <property type="molecule type" value="Genomic_DNA"/>
</dbReference>
<feature type="compositionally biased region" description="Basic and acidic residues" evidence="7">
    <location>
        <begin position="91"/>
        <end position="103"/>
    </location>
</feature>
<keyword evidence="6" id="KW-0325">Glycoprotein</keyword>
<dbReference type="Gene3D" id="1.10.238.10">
    <property type="entry name" value="EF-hand"/>
    <property type="match status" value="3"/>
</dbReference>
<accession>A0ABQ4PXA4</accession>
<proteinExistence type="predicted"/>
<feature type="region of interest" description="Disordered" evidence="7">
    <location>
        <begin position="169"/>
        <end position="244"/>
    </location>
</feature>
<evidence type="ECO:0000256" key="5">
    <source>
        <dbReference type="ARBA" id="ARBA00023157"/>
    </source>
</evidence>
<keyword evidence="3" id="KW-0479">Metal-binding</keyword>
<dbReference type="Pfam" id="PF10591">
    <property type="entry name" value="SPARC_Ca_bdg"/>
    <property type="match status" value="1"/>
</dbReference>
<evidence type="ECO:0000256" key="2">
    <source>
        <dbReference type="ARBA" id="ARBA00022525"/>
    </source>
</evidence>
<protein>
    <recommendedName>
        <fullName evidence="9">EF-hand domain-containing protein</fullName>
    </recommendedName>
</protein>
<keyword evidence="11" id="KW-1185">Reference proteome</keyword>
<sequence>MHLKLMFIAAAFALMASPIMAEQVTTPPPPPHGLGLFDRADLNQDGVLTIQEVKAARASMFTRADLNKDGYIVKEEMRALRSPRPPKQLGVRRELRDEGPRREKRDLLADFDTNADGSVTRSEYDAGMARLAEEKQSEAQARGDNSFTRFDANKDGRLDKSELVDMRAKMKHPTKRPPFPPQLDTDKDGKISKDEWMASPDPLFERADTNKDGRLTREEAAAAARLGRKGGHHQRGHEREEHRE</sequence>
<dbReference type="SMART" id="SM00054">
    <property type="entry name" value="EFh"/>
    <property type="match status" value="4"/>
</dbReference>
<evidence type="ECO:0000256" key="8">
    <source>
        <dbReference type="SAM" id="SignalP"/>
    </source>
</evidence>
<feature type="region of interest" description="Disordered" evidence="7">
    <location>
        <begin position="135"/>
        <end position="154"/>
    </location>
</feature>
<dbReference type="InterPro" id="IPR019577">
    <property type="entry name" value="SPARC/Testican_Ca-bd-dom"/>
</dbReference>
<feature type="compositionally biased region" description="Basic and acidic residues" evidence="7">
    <location>
        <begin position="203"/>
        <end position="220"/>
    </location>
</feature>
<dbReference type="SUPFAM" id="SSF47473">
    <property type="entry name" value="EF-hand"/>
    <property type="match status" value="1"/>
</dbReference>
<evidence type="ECO:0000313" key="11">
    <source>
        <dbReference type="Proteomes" id="UP001161064"/>
    </source>
</evidence>
<evidence type="ECO:0000256" key="7">
    <source>
        <dbReference type="SAM" id="MobiDB-lite"/>
    </source>
</evidence>
<evidence type="ECO:0000256" key="3">
    <source>
        <dbReference type="ARBA" id="ARBA00022723"/>
    </source>
</evidence>
<keyword evidence="4" id="KW-0677">Repeat</keyword>
<evidence type="ECO:0000256" key="6">
    <source>
        <dbReference type="ARBA" id="ARBA00023180"/>
    </source>
</evidence>
<comment type="subcellular location">
    <subcellularLocation>
        <location evidence="1">Secreted</location>
    </subcellularLocation>
</comment>
<evidence type="ECO:0000313" key="10">
    <source>
        <dbReference type="EMBL" id="GIU67594.1"/>
    </source>
</evidence>
<keyword evidence="5" id="KW-1015">Disulfide bond</keyword>
<reference evidence="10" key="1">
    <citation type="submission" date="2021-05" db="EMBL/GenBank/DDBJ databases">
        <authorList>
            <person name="Tanabe Y."/>
        </authorList>
    </citation>
    <scope>NUCLEOTIDE SEQUENCE</scope>
    <source>
        <strain evidence="10">BOTRYCO-1</strain>
    </source>
</reference>
<gene>
    <name evidence="10" type="ORF">PsB1_1748</name>
</gene>
<keyword evidence="2" id="KW-0964">Secreted</keyword>
<dbReference type="PANTHER" id="PTHR10827">
    <property type="entry name" value="RETICULOCALBIN"/>
    <property type="match status" value="1"/>
</dbReference>
<feature type="domain" description="EF-hand" evidence="9">
    <location>
        <begin position="138"/>
        <end position="173"/>
    </location>
</feature>
<dbReference type="Proteomes" id="UP001161064">
    <property type="component" value="Unassembled WGS sequence"/>
</dbReference>
<name>A0ABQ4PXA4_9PROT</name>